<dbReference type="Gene3D" id="2.30.29.30">
    <property type="entry name" value="Pleckstrin-homology domain (PH domain)/Phosphotyrosine-binding domain (PTB)"/>
    <property type="match status" value="1"/>
</dbReference>
<evidence type="ECO:0000256" key="2">
    <source>
        <dbReference type="ARBA" id="ARBA00022737"/>
    </source>
</evidence>
<organism evidence="7 8">
    <name type="scientific">Diplocarpon rosae</name>
    <dbReference type="NCBI Taxonomy" id="946125"/>
    <lineage>
        <taxon>Eukaryota</taxon>
        <taxon>Fungi</taxon>
        <taxon>Dikarya</taxon>
        <taxon>Ascomycota</taxon>
        <taxon>Pezizomycotina</taxon>
        <taxon>Leotiomycetes</taxon>
        <taxon>Helotiales</taxon>
        <taxon>Drepanopezizaceae</taxon>
        <taxon>Diplocarpon</taxon>
    </lineage>
</organism>
<dbReference type="SMART" id="SM01026">
    <property type="entry name" value="Beach"/>
    <property type="match status" value="1"/>
</dbReference>
<evidence type="ECO:0000256" key="3">
    <source>
        <dbReference type="PROSITE-ProRule" id="PRU00221"/>
    </source>
</evidence>
<dbReference type="Pfam" id="PF23295">
    <property type="entry name" value="Arm_4"/>
    <property type="match status" value="1"/>
</dbReference>
<name>A0AAD9SX94_9HELO</name>
<dbReference type="PANTHER" id="PTHR46108">
    <property type="entry name" value="BLUE CHEESE"/>
    <property type="match status" value="1"/>
</dbReference>
<evidence type="ECO:0000259" key="6">
    <source>
        <dbReference type="PROSITE" id="PS51783"/>
    </source>
</evidence>
<keyword evidence="1 3" id="KW-0853">WD repeat</keyword>
<dbReference type="FunFam" id="1.10.1540.10:FF:000002">
    <property type="entry name" value="WD repeat and FYVE domain containing 3"/>
    <property type="match status" value="1"/>
</dbReference>
<dbReference type="EMBL" id="JAUBYV010000009">
    <property type="protein sequence ID" value="KAK2624793.1"/>
    <property type="molecule type" value="Genomic_DNA"/>
</dbReference>
<protein>
    <recommendedName>
        <fullName evidence="9">Beach-domain-containing protein</fullName>
    </recommendedName>
</protein>
<dbReference type="InterPro" id="IPR013320">
    <property type="entry name" value="ConA-like_dom_sf"/>
</dbReference>
<evidence type="ECO:0000313" key="8">
    <source>
        <dbReference type="Proteomes" id="UP001285354"/>
    </source>
</evidence>
<evidence type="ECO:0008006" key="9">
    <source>
        <dbReference type="Google" id="ProtNLM"/>
    </source>
</evidence>
<feature type="domain" description="BEACH-type PH" evidence="6">
    <location>
        <begin position="1831"/>
        <end position="1970"/>
    </location>
</feature>
<dbReference type="PANTHER" id="PTHR46108:SF4">
    <property type="entry name" value="BLUE CHEESE"/>
    <property type="match status" value="1"/>
</dbReference>
<feature type="compositionally biased region" description="Polar residues" evidence="4">
    <location>
        <begin position="1785"/>
        <end position="1797"/>
    </location>
</feature>
<dbReference type="InterPro" id="IPR015943">
    <property type="entry name" value="WD40/YVTN_repeat-like_dom_sf"/>
</dbReference>
<dbReference type="Pfam" id="PF14844">
    <property type="entry name" value="PH_BEACH"/>
    <property type="match status" value="1"/>
</dbReference>
<reference evidence="7" key="1">
    <citation type="submission" date="2023-06" db="EMBL/GenBank/DDBJ databases">
        <title>Draft genome of Marssonina rosae.</title>
        <authorList>
            <person name="Cheng Q."/>
        </authorList>
    </citation>
    <scope>NUCLEOTIDE SEQUENCE</scope>
    <source>
        <strain evidence="7">R4</strain>
    </source>
</reference>
<feature type="repeat" description="WD" evidence="3">
    <location>
        <begin position="2437"/>
        <end position="2478"/>
    </location>
</feature>
<dbReference type="Pfam" id="PF02138">
    <property type="entry name" value="Beach"/>
    <property type="match status" value="1"/>
</dbReference>
<dbReference type="SUPFAM" id="SSF50729">
    <property type="entry name" value="PH domain-like"/>
    <property type="match status" value="1"/>
</dbReference>
<dbReference type="SUPFAM" id="SSF49899">
    <property type="entry name" value="Concanavalin A-like lectins/glucanases"/>
    <property type="match status" value="1"/>
</dbReference>
<dbReference type="InterPro" id="IPR036322">
    <property type="entry name" value="WD40_repeat_dom_sf"/>
</dbReference>
<dbReference type="SUPFAM" id="SSF48371">
    <property type="entry name" value="ARM repeat"/>
    <property type="match status" value="1"/>
</dbReference>
<feature type="region of interest" description="Disordered" evidence="4">
    <location>
        <begin position="1134"/>
        <end position="1169"/>
    </location>
</feature>
<dbReference type="SMART" id="SM00320">
    <property type="entry name" value="WD40"/>
    <property type="match status" value="3"/>
</dbReference>
<feature type="region of interest" description="Disordered" evidence="4">
    <location>
        <begin position="1766"/>
        <end position="1820"/>
    </location>
</feature>
<dbReference type="InterPro" id="IPR019775">
    <property type="entry name" value="WD40_repeat_CS"/>
</dbReference>
<evidence type="ECO:0000256" key="4">
    <source>
        <dbReference type="SAM" id="MobiDB-lite"/>
    </source>
</evidence>
<dbReference type="CDD" id="cd06071">
    <property type="entry name" value="Beach"/>
    <property type="match status" value="1"/>
</dbReference>
<dbReference type="Gene3D" id="1.10.1540.10">
    <property type="entry name" value="BEACH domain"/>
    <property type="match status" value="1"/>
</dbReference>
<dbReference type="PROSITE" id="PS50082">
    <property type="entry name" value="WD_REPEATS_2"/>
    <property type="match status" value="1"/>
</dbReference>
<dbReference type="InterPro" id="IPR011993">
    <property type="entry name" value="PH-like_dom_sf"/>
</dbReference>
<dbReference type="PROSITE" id="PS50197">
    <property type="entry name" value="BEACH"/>
    <property type="match status" value="1"/>
</dbReference>
<dbReference type="Gene3D" id="2.60.120.200">
    <property type="match status" value="1"/>
</dbReference>
<evidence type="ECO:0000259" key="5">
    <source>
        <dbReference type="PROSITE" id="PS50197"/>
    </source>
</evidence>
<dbReference type="SUPFAM" id="SSF50978">
    <property type="entry name" value="WD40 repeat-like"/>
    <property type="match status" value="1"/>
</dbReference>
<feature type="compositionally biased region" description="Basic and acidic residues" evidence="4">
    <location>
        <begin position="1134"/>
        <end position="1147"/>
    </location>
</feature>
<dbReference type="Pfam" id="PF13385">
    <property type="entry name" value="Laminin_G_3"/>
    <property type="match status" value="1"/>
</dbReference>
<dbReference type="PROSITE" id="PS00678">
    <property type="entry name" value="WD_REPEATS_1"/>
    <property type="match status" value="1"/>
</dbReference>
<dbReference type="PROSITE" id="PS51783">
    <property type="entry name" value="PH_BEACH"/>
    <property type="match status" value="1"/>
</dbReference>
<keyword evidence="2" id="KW-0677">Repeat</keyword>
<evidence type="ECO:0000256" key="1">
    <source>
        <dbReference type="ARBA" id="ARBA00022574"/>
    </source>
</evidence>
<feature type="domain" description="BEACH" evidence="5">
    <location>
        <begin position="2009"/>
        <end position="2304"/>
    </location>
</feature>
<dbReference type="InterPro" id="IPR056252">
    <property type="entry name" value="Alfy-like_Arm-like"/>
</dbReference>
<dbReference type="InterPro" id="IPR023362">
    <property type="entry name" value="PH-BEACH_dom"/>
</dbReference>
<dbReference type="InterPro" id="IPR036372">
    <property type="entry name" value="BEACH_dom_sf"/>
</dbReference>
<gene>
    <name evidence="7" type="ORF">QTJ16_005986</name>
</gene>
<dbReference type="CDD" id="cd01201">
    <property type="entry name" value="PH_BEACH"/>
    <property type="match status" value="1"/>
</dbReference>
<dbReference type="Gene3D" id="2.130.10.10">
    <property type="entry name" value="YVTN repeat-like/Quinoprotein amine dehydrogenase"/>
    <property type="match status" value="1"/>
</dbReference>
<dbReference type="PROSITE" id="PS50294">
    <property type="entry name" value="WD_REPEATS_REGION"/>
    <property type="match status" value="1"/>
</dbReference>
<keyword evidence="8" id="KW-1185">Reference proteome</keyword>
<dbReference type="InterPro" id="IPR001680">
    <property type="entry name" value="WD40_rpt"/>
</dbReference>
<proteinExistence type="predicted"/>
<dbReference type="Proteomes" id="UP001285354">
    <property type="component" value="Unassembled WGS sequence"/>
</dbReference>
<dbReference type="InterPro" id="IPR016024">
    <property type="entry name" value="ARM-type_fold"/>
</dbReference>
<dbReference type="SUPFAM" id="SSF81837">
    <property type="entry name" value="BEACH domain"/>
    <property type="match status" value="1"/>
</dbReference>
<evidence type="ECO:0000313" key="7">
    <source>
        <dbReference type="EMBL" id="KAK2624793.1"/>
    </source>
</evidence>
<sequence>MSSRTRRSRSLTAPSTPPENTIATAELQLLLDNVSLTLRTPTDTTYPDLDRLIDQSQSIRQYLIAHPGSGRASDDFRHLHGFQILLDSLRAFSGFYHPTKRSREDKRKIFGLLESTLGILAQAFRSHYGNQRYFKRRVEGGGWAALEQAIASIGTGGSESDPWSEAQLFGRLLSFALDDKRLETLCQEVMQLYLPTAVQENPLSKNTVDNTIKDEIILEYVDNRLSEIIKEHSLLYHADAVPIIVDFWATVTRQPGQAVNPAALVVIQALNKIASVSNHNLVSLHGSGILSTLLPLAFDANISLGNSERSSVEALCASLVSLGVNTLSDAQYLVCNNSPRAADFLLQSMKGSHGPSFIQFDLSLHGFASIELPTLGRAFPPPSTSAGYTFTAWICIDQFDSKSFTTIFGAFDVSQTCFLLAYFDEAHNFILQTSVVGSRPSVRFRSTVFRERRWYHIAIVHRRSRTITASKASLYVDGEFAEEVKCQYPAAPPSNASSDSFTSFTSSTSKPNPVQGFLGTPRDLSSKLGSGVVFSRWSLASFHLFEEILSDDLIAVYYRLGPRYKGNFQDCLGSFQTYEASAALGMRNDLIHPGKDENSEILDAIRDKASNIVPESRIILSILPTAVLRDDDRHKTHESRLLRGLNQAASGNLYQLTHNNGTSIAINAAVPSISEALVRAHGTTVLTGDPVVIVPHSLDDAMWRLGGFTGIALKLVENATTKDDIVRAVETLFESIKGSWRNSEAMERENGYAILGALIRGKVGAGVVVSSKYRSDPSPMDSDDRDKLGFQLLSLVLNFVGYNHGRPEESFIINPLAYRILLVDFDMWRRSATITQKLYYKQFVVFGVKSKFHQFNSRRLFRMRIVKRFLDALKAETFQQEVFPSFMEAFKSLVTCNLTAEIFRFLALFITYAYHKPTSSTARTPKNTAGTLPSRSASKSGGPQRPSISTLIDAKDLISSRAMTKRQIGNKILEMYSNLLCQKGNNSHIRKFARTVTNKVRPSPSSFVPYADSPEWLLHLLTEDDPEVVVHGTKILARLLVIHGSGYVTKFASKTGGFAIMRYRLKRWWDIPTLWPICFGILFGRDVADIDLERSFELYSLLEPFNDCKVVYHGILPVIMAMLQHGLKDVLRTQDDPDSPLTERRNGQDAPKTASGLSVPPSANRRRSMSLTKELEARQTHQHKKEKLGGQATVLHTVIRFFADLHSKSSDFRDFAISSDYIRHLLAVLFPVIVSTDAVSPETELNSRDSALTFDGDDVLIRPISRVSTAPAPVVKTTTVETMLPPSPTSPRAKSLRRGSSFILLTSRPSEFSPSSARLSVIMSPKKKMKTQRLSNLLVEELLEIFISIFIDQILVRKEFPGFGLFVKIPPGFQEHQAYFESYLLRNAISQLNNTIQLDKKCLQEPKLIQNIARFVVHVGEAVFEGWFLSGAEPLLDFAGTQLEYLQRPEISKIKSVRLCSQAVMSIQNVFLRVILLRLSELDSAQVPEDEAVAFMDKLLYWQTVLLSPDTGDENFLKLICYQLYLKLVDSRERIRFAAANLWRIILVQKPEETSTMFHQAMTSDHRNLTSGFKKLMEQDNETFFAWVEEQRVELDSLFLGVMSKTWEDFVNAENEKTEDATKTRVAKRRSQLQQWHAEDLNDEDILLRHDLASTLWMKNIYASEHLKHQRAQQDQQDNFTFLASTFSKMDHELRRPCAVFEHESSTKWKLDRTEGRNRMRLRMLPDREPPAYDYQPKRRVADMADTTRFNAKSPSVPTLQMSTLNLTEGGLDGSSDATGDALLNTRQGAPNGSQESVIPEEDFELVEDPNDPGEEDTYEDKNRKVMRSLQQGDQVQQVFNISRIIGLEACEGLLIIGKNSLYLIDNVFQRSDGEIVNVSQAPKEERDPYLQMIAGQKTTDKRAQPVKADQGGRSDQEARSWKWSDVISISKRRFLFRDVAVEVFFIDGRSYLLTAISHPLRDDLYNKLTSKAPHTTGSCSLPNPEDAWRLEALKVSEEAPATFGSKFGSIFNSSAWNPAMRRWAKGEISNFHYLMLVNTMAGRTFNDLTQYPVFPWVLADYTSDELDLDNPATFRDLSKPMGAQHNSRAAEFTERYKTFAEMGDANTPAFHYGTHYSSAMIVTSYLIRLQPFVQSYLLLQGGNFDHPDRLFYSIEKAWQSASKDNMTDVRELIPEFFYLPEFLTNKNGYNFGMRQGNAGGIDTVKLPPWAKGDPKIFIAKHREALESPYVSKYLHQWIDLIFGCKQRGEAAIESVNVFHHLSYHGAKDLDNIVDPIERLATIGIIHNFGQTPHQVFSKPHQSREDTRNKTRRLDTSAQALTRLPFPLLESQERVCNLIYSPKLDRLLCATAFRLNLPPYYDKFLEWGFADNSIRFHYNDSRKSAGLFENLHIGQISTCIFASSHLLITAGEDCVISAHTIQTSPAKPVELTPRSSLFGHKTPVTVLAVSKSFSTLLSASSDGTVILWDLNRLEFVRRLSFSNSNSRGPVECAKINDVTGDIMICRGQNVTLCTLNGDFLLDHNVCDKHDDYIASCAWYEGTGNEWVENTLCFTGQRGGVVNVWRKGTSRQGKWRLELVKRLESGDRRERGETAVGSLSVSGSFAGERNGSRGRARSSVSGNADVAVTCVKPTERSVYTGDEDGRVVVRVGLGAARTLDGSRFAANPNAGVTEPRSQTWSVCVWPVVDWTPYGNNIFLVFREARKAGKR</sequence>
<comment type="caution">
    <text evidence="7">The sequence shown here is derived from an EMBL/GenBank/DDBJ whole genome shotgun (WGS) entry which is preliminary data.</text>
</comment>
<feature type="compositionally biased region" description="Acidic residues" evidence="4">
    <location>
        <begin position="1799"/>
        <end position="1819"/>
    </location>
</feature>
<feature type="region of interest" description="Disordered" evidence="4">
    <location>
        <begin position="920"/>
        <end position="948"/>
    </location>
</feature>
<dbReference type="InterPro" id="IPR051944">
    <property type="entry name" value="BEACH_domain_protein"/>
</dbReference>
<dbReference type="InterPro" id="IPR000409">
    <property type="entry name" value="BEACH_dom"/>
</dbReference>
<accession>A0AAD9SX94</accession>